<dbReference type="AlphaFoldDB" id="A0AA40GGU9"/>
<proteinExistence type="predicted"/>
<gene>
    <name evidence="1" type="ORF">K0M31_002069</name>
</gene>
<name>A0AA40GGU9_9HYME</name>
<organism evidence="1 2">
    <name type="scientific">Melipona bicolor</name>
    <dbReference type="NCBI Taxonomy" id="60889"/>
    <lineage>
        <taxon>Eukaryota</taxon>
        <taxon>Metazoa</taxon>
        <taxon>Ecdysozoa</taxon>
        <taxon>Arthropoda</taxon>
        <taxon>Hexapoda</taxon>
        <taxon>Insecta</taxon>
        <taxon>Pterygota</taxon>
        <taxon>Neoptera</taxon>
        <taxon>Endopterygota</taxon>
        <taxon>Hymenoptera</taxon>
        <taxon>Apocrita</taxon>
        <taxon>Aculeata</taxon>
        <taxon>Apoidea</taxon>
        <taxon>Anthophila</taxon>
        <taxon>Apidae</taxon>
        <taxon>Melipona</taxon>
    </lineage>
</organism>
<keyword evidence="2" id="KW-1185">Reference proteome</keyword>
<dbReference type="Proteomes" id="UP001177670">
    <property type="component" value="Unassembled WGS sequence"/>
</dbReference>
<reference evidence="1" key="1">
    <citation type="submission" date="2021-10" db="EMBL/GenBank/DDBJ databases">
        <title>Melipona bicolor Genome sequencing and assembly.</title>
        <authorList>
            <person name="Araujo N.S."/>
            <person name="Arias M.C."/>
        </authorList>
    </citation>
    <scope>NUCLEOTIDE SEQUENCE</scope>
    <source>
        <strain evidence="1">USP_2M_L1-L4_2017</strain>
        <tissue evidence="1">Whole body</tissue>
    </source>
</reference>
<feature type="non-terminal residue" evidence="1">
    <location>
        <position position="1"/>
    </location>
</feature>
<protein>
    <submittedName>
        <fullName evidence="1">Uncharacterized protein</fullName>
    </submittedName>
</protein>
<evidence type="ECO:0000313" key="1">
    <source>
        <dbReference type="EMBL" id="KAK1137565.1"/>
    </source>
</evidence>
<comment type="caution">
    <text evidence="1">The sequence shown here is derived from an EMBL/GenBank/DDBJ whole genome shotgun (WGS) entry which is preliminary data.</text>
</comment>
<accession>A0AA40GGU9</accession>
<evidence type="ECO:0000313" key="2">
    <source>
        <dbReference type="Proteomes" id="UP001177670"/>
    </source>
</evidence>
<dbReference type="EMBL" id="JAHYIQ010000001">
    <property type="protein sequence ID" value="KAK1137565.1"/>
    <property type="molecule type" value="Genomic_DNA"/>
</dbReference>
<sequence length="71" mass="8049">NQKTFREGISFVDVGRADTPIRFFSHRLIPTAFEKFAGKELNEREFGENDVCKRKFLSWKIGNVGGGKAVT</sequence>